<accession>A0A426XG22</accession>
<feature type="region of interest" description="Disordered" evidence="1">
    <location>
        <begin position="1"/>
        <end position="73"/>
    </location>
</feature>
<proteinExistence type="predicted"/>
<organism evidence="2 3">
    <name type="scientific">Ensete ventricosum</name>
    <name type="common">Abyssinian banana</name>
    <name type="synonym">Musa ensete</name>
    <dbReference type="NCBI Taxonomy" id="4639"/>
    <lineage>
        <taxon>Eukaryota</taxon>
        <taxon>Viridiplantae</taxon>
        <taxon>Streptophyta</taxon>
        <taxon>Embryophyta</taxon>
        <taxon>Tracheophyta</taxon>
        <taxon>Spermatophyta</taxon>
        <taxon>Magnoliopsida</taxon>
        <taxon>Liliopsida</taxon>
        <taxon>Zingiberales</taxon>
        <taxon>Musaceae</taxon>
        <taxon>Ensete</taxon>
    </lineage>
</organism>
<dbReference type="EMBL" id="AMZH03021231">
    <property type="protein sequence ID" value="RRT38425.1"/>
    <property type="molecule type" value="Genomic_DNA"/>
</dbReference>
<sequence length="73" mass="8296">MSQRDQCSCPWWPSKSEEEEEEEGLEMVADKNKRCDRSAFPHVTADAPPEESSEAVKEAAQRRSHHPTPIKST</sequence>
<dbReference type="AlphaFoldDB" id="A0A426XG22"/>
<protein>
    <submittedName>
        <fullName evidence="2">Uncharacterized protein</fullName>
    </submittedName>
</protein>
<comment type="caution">
    <text evidence="2">The sequence shown here is derived from an EMBL/GenBank/DDBJ whole genome shotgun (WGS) entry which is preliminary data.</text>
</comment>
<dbReference type="Proteomes" id="UP000287651">
    <property type="component" value="Unassembled WGS sequence"/>
</dbReference>
<name>A0A426XG22_ENSVE</name>
<evidence type="ECO:0000313" key="3">
    <source>
        <dbReference type="Proteomes" id="UP000287651"/>
    </source>
</evidence>
<evidence type="ECO:0000256" key="1">
    <source>
        <dbReference type="SAM" id="MobiDB-lite"/>
    </source>
</evidence>
<feature type="compositionally biased region" description="Basic and acidic residues" evidence="1">
    <location>
        <begin position="28"/>
        <end position="39"/>
    </location>
</feature>
<reference evidence="2 3" key="1">
    <citation type="journal article" date="2014" name="Agronomy (Basel)">
        <title>A Draft Genome Sequence for Ensete ventricosum, the Drought-Tolerant Tree Against Hunger.</title>
        <authorList>
            <person name="Harrison J."/>
            <person name="Moore K.A."/>
            <person name="Paszkiewicz K."/>
            <person name="Jones T."/>
            <person name="Grant M."/>
            <person name="Ambacheew D."/>
            <person name="Muzemil S."/>
            <person name="Studholme D.J."/>
        </authorList>
    </citation>
    <scope>NUCLEOTIDE SEQUENCE [LARGE SCALE GENOMIC DNA]</scope>
</reference>
<evidence type="ECO:0000313" key="2">
    <source>
        <dbReference type="EMBL" id="RRT38425.1"/>
    </source>
</evidence>
<gene>
    <name evidence="2" type="ORF">B296_00053193</name>
</gene>
<feature type="compositionally biased region" description="Basic residues" evidence="1">
    <location>
        <begin position="62"/>
        <end position="73"/>
    </location>
</feature>